<feature type="transmembrane region" description="Helical" evidence="10">
    <location>
        <begin position="373"/>
        <end position="394"/>
    </location>
</feature>
<feature type="transmembrane region" description="Helical" evidence="10">
    <location>
        <begin position="401"/>
        <end position="423"/>
    </location>
</feature>
<proteinExistence type="inferred from homology"/>
<feature type="transmembrane region" description="Helical" evidence="10">
    <location>
        <begin position="240"/>
        <end position="263"/>
    </location>
</feature>
<feature type="transmembrane region" description="Helical" evidence="10">
    <location>
        <begin position="148"/>
        <end position="168"/>
    </location>
</feature>
<feature type="transmembrane region" description="Helical" evidence="10">
    <location>
        <begin position="29"/>
        <end position="46"/>
    </location>
</feature>
<evidence type="ECO:0000313" key="11">
    <source>
        <dbReference type="EMBL" id="MBM6878313.1"/>
    </source>
</evidence>
<dbReference type="NCBIfam" id="TIGR00797">
    <property type="entry name" value="matE"/>
    <property type="match status" value="1"/>
</dbReference>
<feature type="transmembrane region" description="Helical" evidence="10">
    <location>
        <begin position="207"/>
        <end position="228"/>
    </location>
</feature>
<comment type="caution">
    <text evidence="11">The sequence shown here is derived from an EMBL/GenBank/DDBJ whole genome shotgun (WGS) entry which is preliminary data.</text>
</comment>
<dbReference type="Pfam" id="PF01554">
    <property type="entry name" value="MatE"/>
    <property type="match status" value="2"/>
</dbReference>
<keyword evidence="8 10" id="KW-0472">Membrane</keyword>
<evidence type="ECO:0000256" key="2">
    <source>
        <dbReference type="ARBA" id="ARBA00008417"/>
    </source>
</evidence>
<evidence type="ECO:0000256" key="5">
    <source>
        <dbReference type="ARBA" id="ARBA00022475"/>
    </source>
</evidence>
<evidence type="ECO:0000313" key="12">
    <source>
        <dbReference type="Proteomes" id="UP000729290"/>
    </source>
</evidence>
<dbReference type="CDD" id="cd13143">
    <property type="entry name" value="MATE_MepA_like"/>
    <property type="match status" value="1"/>
</dbReference>
<feature type="transmembrane region" description="Helical" evidence="10">
    <location>
        <begin position="429"/>
        <end position="451"/>
    </location>
</feature>
<keyword evidence="6 10" id="KW-0812">Transmembrane</keyword>
<dbReference type="InterPro" id="IPR051327">
    <property type="entry name" value="MATE_MepA_subfamily"/>
</dbReference>
<dbReference type="Proteomes" id="UP000729290">
    <property type="component" value="Unassembled WGS sequence"/>
</dbReference>
<accession>A0ABS2GC00</accession>
<keyword evidence="12" id="KW-1185">Reference proteome</keyword>
<dbReference type="RefSeq" id="WP_205134064.1">
    <property type="nucleotide sequence ID" value="NZ_JACSNT010000012.1"/>
</dbReference>
<evidence type="ECO:0000256" key="6">
    <source>
        <dbReference type="ARBA" id="ARBA00022692"/>
    </source>
</evidence>
<dbReference type="PANTHER" id="PTHR43823:SF3">
    <property type="entry name" value="MULTIDRUG EXPORT PROTEIN MEPA"/>
    <property type="match status" value="1"/>
</dbReference>
<evidence type="ECO:0000256" key="10">
    <source>
        <dbReference type="SAM" id="Phobius"/>
    </source>
</evidence>
<dbReference type="PIRSF" id="PIRSF006603">
    <property type="entry name" value="DinF"/>
    <property type="match status" value="1"/>
</dbReference>
<dbReference type="PANTHER" id="PTHR43823">
    <property type="entry name" value="SPORULATION PROTEIN YKVU"/>
    <property type="match status" value="1"/>
</dbReference>
<protein>
    <recommendedName>
        <fullName evidence="3">Multidrug export protein MepA</fullName>
    </recommendedName>
</protein>
<evidence type="ECO:0000256" key="1">
    <source>
        <dbReference type="ARBA" id="ARBA00004651"/>
    </source>
</evidence>
<comment type="subcellular location">
    <subcellularLocation>
        <location evidence="1">Cell membrane</location>
        <topology evidence="1">Multi-pass membrane protein</topology>
    </subcellularLocation>
</comment>
<feature type="transmembrane region" description="Helical" evidence="10">
    <location>
        <begin position="58"/>
        <end position="84"/>
    </location>
</feature>
<feature type="transmembrane region" description="Helical" evidence="10">
    <location>
        <begin position="105"/>
        <end position="128"/>
    </location>
</feature>
<gene>
    <name evidence="11" type="ORF">H9X83_09110</name>
</gene>
<evidence type="ECO:0000256" key="8">
    <source>
        <dbReference type="ARBA" id="ARBA00023136"/>
    </source>
</evidence>
<feature type="transmembrane region" description="Helical" evidence="10">
    <location>
        <begin position="283"/>
        <end position="305"/>
    </location>
</feature>
<dbReference type="EMBL" id="JACSNV010000012">
    <property type="protein sequence ID" value="MBM6878313.1"/>
    <property type="molecule type" value="Genomic_DNA"/>
</dbReference>
<feature type="transmembrane region" description="Helical" evidence="10">
    <location>
        <begin position="180"/>
        <end position="201"/>
    </location>
</feature>
<evidence type="ECO:0000256" key="4">
    <source>
        <dbReference type="ARBA" id="ARBA00022448"/>
    </source>
</evidence>
<sequence length="470" mass="51380">MEHQPELQKGLEQENPLGTENIRSLLKKLAFPAITAQVVNVLYNVVDRIYIGHIPETGALALTGVGVCMPIIMLISAFAALVSMGAAPRASVLMGRGEKEEAEKTLGNSFVMLLAIAVILTVFFRLFARDFLMAFGASENTIGYAMEYMNLYCLGTIFVQLALGLNAFITAQGFAKISMLTVMIGAALNIVLDPVFIYLLGMGVQGAALATILSQAVSALWVIRFLLGKNTILKLRAKNFGLRANVVFPSLLLGMSPFIMQATESAISLCFNSSLYRYGGDTAVGAMSILTSIMQFSMLPLMGLAQGAQPITGYNFGAKKPGRVRETFRLLLKCSLAYSLSLWAVCMIFPRLIPMLFTKNEGLLDYTAWALRYYFAGAGIFGIQIACQQTFIAIGNAKTSLFLAVYRKIILLIPLIYLLPAFLEQKDRAVFLAEPAADIIAVCTTAAMFFFQFRRVMAKLEKEENAPKMA</sequence>
<keyword evidence="9" id="KW-0046">Antibiotic resistance</keyword>
<keyword evidence="4" id="KW-0813">Transport</keyword>
<dbReference type="InterPro" id="IPR048279">
    <property type="entry name" value="MdtK-like"/>
</dbReference>
<evidence type="ECO:0000256" key="9">
    <source>
        <dbReference type="ARBA" id="ARBA00023251"/>
    </source>
</evidence>
<keyword evidence="5" id="KW-1003">Cell membrane</keyword>
<evidence type="ECO:0000256" key="7">
    <source>
        <dbReference type="ARBA" id="ARBA00022989"/>
    </source>
</evidence>
<dbReference type="InterPro" id="IPR045070">
    <property type="entry name" value="MATE_MepA-like"/>
</dbReference>
<feature type="transmembrane region" description="Helical" evidence="10">
    <location>
        <begin position="330"/>
        <end position="353"/>
    </location>
</feature>
<name>A0ABS2GC00_9FIRM</name>
<keyword evidence="7 10" id="KW-1133">Transmembrane helix</keyword>
<reference evidence="11 12" key="1">
    <citation type="journal article" date="2021" name="Sci. Rep.">
        <title>The distribution of antibiotic resistance genes in chicken gut microbiota commensals.</title>
        <authorList>
            <person name="Juricova H."/>
            <person name="Matiasovicova J."/>
            <person name="Kubasova T."/>
            <person name="Cejkova D."/>
            <person name="Rychlik I."/>
        </authorList>
    </citation>
    <scope>NUCLEOTIDE SEQUENCE [LARGE SCALE GENOMIC DNA]</scope>
    <source>
        <strain evidence="11 12">An431b</strain>
    </source>
</reference>
<evidence type="ECO:0000256" key="3">
    <source>
        <dbReference type="ARBA" id="ARBA00022106"/>
    </source>
</evidence>
<dbReference type="InterPro" id="IPR002528">
    <property type="entry name" value="MATE_fam"/>
</dbReference>
<organism evidence="11 12">
    <name type="scientific">Anaerotignum lactatifermentans</name>
    <dbReference type="NCBI Taxonomy" id="160404"/>
    <lineage>
        <taxon>Bacteria</taxon>
        <taxon>Bacillati</taxon>
        <taxon>Bacillota</taxon>
        <taxon>Clostridia</taxon>
        <taxon>Lachnospirales</taxon>
        <taxon>Anaerotignaceae</taxon>
        <taxon>Anaerotignum</taxon>
    </lineage>
</organism>
<comment type="similarity">
    <text evidence="2">Belongs to the multi antimicrobial extrusion (MATE) (TC 2.A.66.1) family. MepA subfamily.</text>
</comment>